<dbReference type="AlphaFoldDB" id="A0A0G4PTU4"/>
<evidence type="ECO:0000256" key="1">
    <source>
        <dbReference type="SAM" id="Phobius"/>
    </source>
</evidence>
<keyword evidence="3" id="KW-1185">Reference proteome</keyword>
<dbReference type="EMBL" id="HG793174">
    <property type="protein sequence ID" value="CRL29900.1"/>
    <property type="molecule type" value="Genomic_DNA"/>
</dbReference>
<keyword evidence="1" id="KW-1133">Transmembrane helix</keyword>
<reference evidence="2 3" key="1">
    <citation type="journal article" date="2014" name="Nat. Commun.">
        <title>Multiple recent horizontal transfers of a large genomic region in cheese making fungi.</title>
        <authorList>
            <person name="Cheeseman K."/>
            <person name="Ropars J."/>
            <person name="Renault P."/>
            <person name="Dupont J."/>
            <person name="Gouzy J."/>
            <person name="Branca A."/>
            <person name="Abraham A.L."/>
            <person name="Ceppi M."/>
            <person name="Conseiller E."/>
            <person name="Debuchy R."/>
            <person name="Malagnac F."/>
            <person name="Goarin A."/>
            <person name="Silar P."/>
            <person name="Lacoste S."/>
            <person name="Sallet E."/>
            <person name="Bensimon A."/>
            <person name="Giraud T."/>
            <person name="Brygoo Y."/>
        </authorList>
    </citation>
    <scope>NUCLEOTIDE SEQUENCE [LARGE SCALE GENOMIC DNA]</scope>
    <source>
        <strain evidence="3">FM 013</strain>
    </source>
</reference>
<feature type="transmembrane region" description="Helical" evidence="1">
    <location>
        <begin position="26"/>
        <end position="47"/>
    </location>
</feature>
<evidence type="ECO:0000313" key="3">
    <source>
        <dbReference type="Proteomes" id="UP000053732"/>
    </source>
</evidence>
<keyword evidence="1" id="KW-0472">Membrane</keyword>
<dbReference type="SUPFAM" id="SSF103473">
    <property type="entry name" value="MFS general substrate transporter"/>
    <property type="match status" value="1"/>
</dbReference>
<protein>
    <submittedName>
        <fullName evidence="2">Str. FM013</fullName>
    </submittedName>
</protein>
<name>A0A0G4PTU4_PENC3</name>
<proteinExistence type="predicted"/>
<accession>A0A0G4PTU4</accession>
<sequence>MLRVPSSLSVYLTNTWYPRDDLQKHNAVSCFVGCIPLGLGSLLAYGLTQMDGISGWWWIFIGRSCLSQRFHS</sequence>
<dbReference type="Proteomes" id="UP000053732">
    <property type="component" value="Unassembled WGS sequence"/>
</dbReference>
<dbReference type="InterPro" id="IPR036259">
    <property type="entry name" value="MFS_trans_sf"/>
</dbReference>
<organism evidence="2 3">
    <name type="scientific">Penicillium camemberti (strain FM 013)</name>
    <dbReference type="NCBI Taxonomy" id="1429867"/>
    <lineage>
        <taxon>Eukaryota</taxon>
        <taxon>Fungi</taxon>
        <taxon>Dikarya</taxon>
        <taxon>Ascomycota</taxon>
        <taxon>Pezizomycotina</taxon>
        <taxon>Eurotiomycetes</taxon>
        <taxon>Eurotiomycetidae</taxon>
        <taxon>Eurotiales</taxon>
        <taxon>Aspergillaceae</taxon>
        <taxon>Penicillium</taxon>
    </lineage>
</organism>
<evidence type="ECO:0000313" key="2">
    <source>
        <dbReference type="EMBL" id="CRL29900.1"/>
    </source>
</evidence>
<gene>
    <name evidence="2" type="ORF">PCAMFM013_S041g000042</name>
</gene>
<keyword evidence="1" id="KW-0812">Transmembrane</keyword>